<organism evidence="3 4">
    <name type="scientific">Hahella chejuensis (strain KCTC 2396)</name>
    <dbReference type="NCBI Taxonomy" id="349521"/>
    <lineage>
        <taxon>Bacteria</taxon>
        <taxon>Pseudomonadati</taxon>
        <taxon>Pseudomonadota</taxon>
        <taxon>Gammaproteobacteria</taxon>
        <taxon>Oceanospirillales</taxon>
        <taxon>Hahellaceae</taxon>
        <taxon>Hahella</taxon>
    </lineage>
</organism>
<dbReference type="AlphaFoldDB" id="Q2S8Y3"/>
<sequence length="241" mass="27259">MSTNANEKLVVVPYRPGETLKKRALAWLAIIISITGGIAMGWYFSDLRKEKLGSKNQELNRMLVIAERRATELAQQVANLERGKAIDQAASTDVLKTIRELESANLQLREDIAFYKNIMAPSDEDTGLQVQRMEIRPTRENRRFQYKLVLTQVADNKTYIQGVVAVNLIGVKGGEKEILPLRDVDGAEELGVKFRFRYFQDIAGEMELPEGFVPEQIQVVAQSTGKKATKIERTFDWKVGE</sequence>
<protein>
    <submittedName>
        <fullName evidence="3">Uncharacterized protein</fullName>
    </submittedName>
</protein>
<reference evidence="3 4" key="1">
    <citation type="journal article" date="2005" name="Nucleic Acids Res.">
        <title>Genomic blueprint of Hahella chejuensis, a marine microbe producing an algicidal agent.</title>
        <authorList>
            <person name="Jeong H."/>
            <person name="Yim J.H."/>
            <person name="Lee C."/>
            <person name="Choi S.-H."/>
            <person name="Park Y.K."/>
            <person name="Yoon S.H."/>
            <person name="Hur C.-G."/>
            <person name="Kang H.-Y."/>
            <person name="Kim D."/>
            <person name="Lee H.H."/>
            <person name="Park K.H."/>
            <person name="Park S.-H."/>
            <person name="Park H.-S."/>
            <person name="Lee H.K."/>
            <person name="Oh T.K."/>
            <person name="Kim J.F."/>
        </authorList>
    </citation>
    <scope>NUCLEOTIDE SEQUENCE [LARGE SCALE GENOMIC DNA]</scope>
    <source>
        <strain evidence="3 4">KCTC 2396</strain>
    </source>
</reference>
<feature type="coiled-coil region" evidence="1">
    <location>
        <begin position="49"/>
        <end position="118"/>
    </location>
</feature>
<keyword evidence="2" id="KW-1133">Transmembrane helix</keyword>
<dbReference type="Proteomes" id="UP000000238">
    <property type="component" value="Chromosome"/>
</dbReference>
<keyword evidence="1" id="KW-0175">Coiled coil</keyword>
<evidence type="ECO:0000256" key="2">
    <source>
        <dbReference type="SAM" id="Phobius"/>
    </source>
</evidence>
<evidence type="ECO:0000256" key="1">
    <source>
        <dbReference type="SAM" id="Coils"/>
    </source>
</evidence>
<keyword evidence="2" id="KW-0812">Transmembrane</keyword>
<accession>Q2S8Y3</accession>
<keyword evidence="2" id="KW-0472">Membrane</keyword>
<dbReference type="HOGENOM" id="CLU_080432_1_0_6"/>
<gene>
    <name evidence="3" type="ordered locus">HCH_06244</name>
</gene>
<dbReference type="STRING" id="349521.HCH_06244"/>
<evidence type="ECO:0000313" key="4">
    <source>
        <dbReference type="Proteomes" id="UP000000238"/>
    </source>
</evidence>
<dbReference type="KEGG" id="hch:HCH_06244"/>
<evidence type="ECO:0000313" key="3">
    <source>
        <dbReference type="EMBL" id="ABC32891.1"/>
    </source>
</evidence>
<dbReference type="eggNOG" id="ENOG5032TUN">
    <property type="taxonomic scope" value="Bacteria"/>
</dbReference>
<feature type="transmembrane region" description="Helical" evidence="2">
    <location>
        <begin position="24"/>
        <end position="45"/>
    </location>
</feature>
<dbReference type="OrthoDB" id="7056878at2"/>
<dbReference type="RefSeq" id="WP_011399947.1">
    <property type="nucleotide sequence ID" value="NC_007645.1"/>
</dbReference>
<name>Q2S8Y3_HAHCH</name>
<proteinExistence type="predicted"/>
<dbReference type="EMBL" id="CP000155">
    <property type="protein sequence ID" value="ABC32891.1"/>
    <property type="molecule type" value="Genomic_DNA"/>
</dbReference>
<keyword evidence="4" id="KW-1185">Reference proteome</keyword>
<dbReference type="InterPro" id="IPR046703">
    <property type="entry name" value="DUF6776"/>
</dbReference>
<dbReference type="Pfam" id="PF20567">
    <property type="entry name" value="DUF6776"/>
    <property type="match status" value="1"/>
</dbReference>